<evidence type="ECO:0000313" key="2">
    <source>
        <dbReference type="EMBL" id="QDD71017.1"/>
    </source>
</evidence>
<organism evidence="2 3">
    <name type="scientific">Lactobacillus amylovorus</name>
    <dbReference type="NCBI Taxonomy" id="1604"/>
    <lineage>
        <taxon>Bacteria</taxon>
        <taxon>Bacillati</taxon>
        <taxon>Bacillota</taxon>
        <taxon>Bacilli</taxon>
        <taxon>Lactobacillales</taxon>
        <taxon>Lactobacillaceae</taxon>
        <taxon>Lactobacillus</taxon>
    </lineage>
</organism>
<dbReference type="GO" id="GO:0016758">
    <property type="term" value="F:hexosyltransferase activity"/>
    <property type="evidence" value="ECO:0007669"/>
    <property type="project" value="UniProtKB-ARBA"/>
</dbReference>
<accession>A0A5E8CQS9</accession>
<gene>
    <name evidence="2" type="ORF">DM298_09280</name>
</gene>
<dbReference type="RefSeq" id="WP_139962499.1">
    <property type="nucleotide sequence ID" value="NZ_CP029754.1"/>
</dbReference>
<dbReference type="Pfam" id="PF00535">
    <property type="entry name" value="Glycos_transf_2"/>
    <property type="match status" value="1"/>
</dbReference>
<sequence length="350" mass="40558">MENKKILTVGIAAYNASTTLTHTLKSLLLSEILNKIEVIIVNDGSTDDTQKIAEKYVLKYPHTVRLINKKNGGHGSVINKLIQTANTPYLKLVDADDTVEKKGFVSLINCLENCQADVVLSPFYLANLKNNKKIEKGYLINNKKNFEDNKICVFKDYYKKLDPALHSITYKTELLRKSDFKVDEHCFYEDTEYALYYFLYAKSILMLDKPVYCYWIGNDGQSVNIENRLNRRNQALNIVLNMISFYENNKENMDRYKKIFYMNHISALIGFSYELLMALPSEKIAKSESKKFDTKVRKISPEIYQYFGNGDMGGRKIAKIIKLFRITNWNGYFIVYKALNSSMVNRIKMV</sequence>
<dbReference type="Proteomes" id="UP000312326">
    <property type="component" value="Chromosome"/>
</dbReference>
<protein>
    <submittedName>
        <fullName evidence="2">Glycosyltransferase family 2 protein</fullName>
    </submittedName>
</protein>
<feature type="domain" description="Glycosyltransferase 2-like" evidence="1">
    <location>
        <begin position="8"/>
        <end position="154"/>
    </location>
</feature>
<dbReference type="PANTHER" id="PTHR22916:SF3">
    <property type="entry name" value="UDP-GLCNAC:BETAGAL BETA-1,3-N-ACETYLGLUCOSAMINYLTRANSFERASE-LIKE PROTEIN 1"/>
    <property type="match status" value="1"/>
</dbReference>
<evidence type="ECO:0000259" key="1">
    <source>
        <dbReference type="Pfam" id="PF00535"/>
    </source>
</evidence>
<keyword evidence="2" id="KW-0808">Transferase</keyword>
<dbReference type="InterPro" id="IPR029044">
    <property type="entry name" value="Nucleotide-diphossugar_trans"/>
</dbReference>
<dbReference type="CDD" id="cd00761">
    <property type="entry name" value="Glyco_tranf_GTA_type"/>
    <property type="match status" value="1"/>
</dbReference>
<dbReference type="EMBL" id="CP029754">
    <property type="protein sequence ID" value="QDD71017.1"/>
    <property type="molecule type" value="Genomic_DNA"/>
</dbReference>
<dbReference type="SUPFAM" id="SSF53448">
    <property type="entry name" value="Nucleotide-diphospho-sugar transferases"/>
    <property type="match status" value="1"/>
</dbReference>
<dbReference type="Gene3D" id="3.90.550.10">
    <property type="entry name" value="Spore Coat Polysaccharide Biosynthesis Protein SpsA, Chain A"/>
    <property type="match status" value="1"/>
</dbReference>
<dbReference type="AlphaFoldDB" id="A0A5E8CQS9"/>
<reference evidence="2 3" key="1">
    <citation type="submission" date="2018-06" db="EMBL/GenBank/DDBJ databases">
        <title>Complete genome sequnece of Lactobacillus amylovorus PMRA3.</title>
        <authorList>
            <person name="Nam Y.-D."/>
            <person name="Chung W.-H."/>
            <person name="Park Y.S."/>
            <person name="Kang J."/>
        </authorList>
    </citation>
    <scope>NUCLEOTIDE SEQUENCE [LARGE SCALE GENOMIC DNA]</scope>
    <source>
        <strain evidence="2 3">PMRA3</strain>
    </source>
</reference>
<name>A0A5E8CQS9_LACAM</name>
<dbReference type="PANTHER" id="PTHR22916">
    <property type="entry name" value="GLYCOSYLTRANSFERASE"/>
    <property type="match status" value="1"/>
</dbReference>
<evidence type="ECO:0000313" key="3">
    <source>
        <dbReference type="Proteomes" id="UP000312326"/>
    </source>
</evidence>
<dbReference type="InterPro" id="IPR001173">
    <property type="entry name" value="Glyco_trans_2-like"/>
</dbReference>
<proteinExistence type="predicted"/>